<evidence type="ECO:0000256" key="1">
    <source>
        <dbReference type="SAM" id="Phobius"/>
    </source>
</evidence>
<keyword evidence="1" id="KW-0472">Membrane</keyword>
<keyword evidence="1" id="KW-1133">Transmembrane helix</keyword>
<evidence type="ECO:0000313" key="2">
    <source>
        <dbReference type="EMBL" id="KEZ20656.1"/>
    </source>
</evidence>
<organism evidence="2 3">
    <name type="scientific">Mycoplasma capricolum subsp. capricolum 14232</name>
    <dbReference type="NCBI Taxonomy" id="1188238"/>
    <lineage>
        <taxon>Bacteria</taxon>
        <taxon>Bacillati</taxon>
        <taxon>Mycoplasmatota</taxon>
        <taxon>Mollicutes</taxon>
        <taxon>Mycoplasmataceae</taxon>
        <taxon>Mycoplasma</taxon>
    </lineage>
</organism>
<proteinExistence type="predicted"/>
<dbReference type="EMBL" id="JFDO01000004">
    <property type="protein sequence ID" value="KEZ20656.1"/>
    <property type="molecule type" value="Genomic_DNA"/>
</dbReference>
<sequence length="83" mass="9850">MLLMLVVKAELVIQLGVLVFGTFFILLGLFLYWRQKNKNRYSFEKQNRESKNAWEFTKKNFYLLVLVIGFLFIITAIITLITK</sequence>
<dbReference type="Proteomes" id="UP000028533">
    <property type="component" value="Unassembled WGS sequence"/>
</dbReference>
<dbReference type="AlphaFoldDB" id="A0A084ERR4"/>
<comment type="caution">
    <text evidence="2">The sequence shown here is derived from an EMBL/GenBank/DDBJ whole genome shotgun (WGS) entry which is preliminary data.</text>
</comment>
<accession>A0A084ERR4</accession>
<dbReference type="RefSeq" id="WP_036431367.1">
    <property type="nucleotide sequence ID" value="NZ_JFDO01000004.1"/>
</dbReference>
<keyword evidence="1" id="KW-0812">Transmembrane</keyword>
<feature type="transmembrane region" description="Helical" evidence="1">
    <location>
        <begin position="61"/>
        <end position="81"/>
    </location>
</feature>
<gene>
    <name evidence="2" type="ORF">MCAPa_2360</name>
</gene>
<reference evidence="2 3" key="1">
    <citation type="submission" date="2014-02" db="EMBL/GenBank/DDBJ databases">
        <title>Genome sequence of Mycoplasma capricolum subsp. capricolum strain 14232.</title>
        <authorList>
            <person name="Sirand-Pugnet P."/>
            <person name="Breton M."/>
            <person name="Dordet-Frisoni E."/>
            <person name="Baranowski E."/>
            <person name="Barre A."/>
            <person name="Couture C."/>
            <person name="Dupuy V."/>
            <person name="Gaurivaud P."/>
            <person name="Jacob D."/>
            <person name="Lemaitre C."/>
            <person name="Manso-Silvan L."/>
            <person name="Nikolski M."/>
            <person name="Nouvel L.-X."/>
            <person name="Poumarat F."/>
            <person name="Tardy F."/>
            <person name="Thebault P."/>
            <person name="Theil S."/>
            <person name="Citti C."/>
            <person name="Thiaucourt F."/>
            <person name="Blanchard A."/>
        </authorList>
    </citation>
    <scope>NUCLEOTIDE SEQUENCE [LARGE SCALE GENOMIC DNA]</scope>
    <source>
        <strain evidence="2 3">14232</strain>
    </source>
</reference>
<feature type="transmembrane region" description="Helical" evidence="1">
    <location>
        <begin position="12"/>
        <end position="33"/>
    </location>
</feature>
<name>A0A084ERR4_MYCCA</name>
<evidence type="ECO:0000313" key="3">
    <source>
        <dbReference type="Proteomes" id="UP000028533"/>
    </source>
</evidence>
<protein>
    <submittedName>
        <fullName evidence="2">Uncharacterized protein</fullName>
    </submittedName>
</protein>